<evidence type="ECO:0000313" key="3">
    <source>
        <dbReference type="Proteomes" id="UP001328107"/>
    </source>
</evidence>
<evidence type="ECO:0000256" key="1">
    <source>
        <dbReference type="SAM" id="MobiDB-lite"/>
    </source>
</evidence>
<reference evidence="3" key="1">
    <citation type="submission" date="2022-10" db="EMBL/GenBank/DDBJ databases">
        <title>Genome assembly of Pristionchus species.</title>
        <authorList>
            <person name="Yoshida K."/>
            <person name="Sommer R.J."/>
        </authorList>
    </citation>
    <scope>NUCLEOTIDE SEQUENCE [LARGE SCALE GENOMIC DNA]</scope>
    <source>
        <strain evidence="3">RS5460</strain>
    </source>
</reference>
<dbReference type="Proteomes" id="UP001328107">
    <property type="component" value="Unassembled WGS sequence"/>
</dbReference>
<feature type="non-terminal residue" evidence="2">
    <location>
        <position position="1"/>
    </location>
</feature>
<dbReference type="AlphaFoldDB" id="A0AAN5D0Z9"/>
<sequence>EGEGEGEEEKKEEEDERKEEEGEANEGEEEQLCWITKRAASIFDWDMYNNYLAQIKPVYHCPVEWLLKAKAKAEGASTDYEVLEAEDSSDRAERMIQHLQTPEADFEEFLKTRTPMDIVMHHCKLCSVGITERIERKDEKEASAMLIRATVDALPEELQQQLKELHPKKFARVVLLDWVDRIVEEKRNGTQSDGKESCCSADTLRSLLRLCSATSIYPENLRRVVKQTLKKHKEEANRKIAEGAANTIANMNSDELKQNQPWEASRCKMSLLLQLEKYLPEHKSGAFMALMFPPPPPAPSVQPDPTPEYPQWAELIESLGMT</sequence>
<name>A0AAN5D0Z9_9BILA</name>
<feature type="region of interest" description="Disordered" evidence="1">
    <location>
        <begin position="1"/>
        <end position="30"/>
    </location>
</feature>
<accession>A0AAN5D0Z9</accession>
<evidence type="ECO:0000313" key="2">
    <source>
        <dbReference type="EMBL" id="GMR54386.1"/>
    </source>
</evidence>
<proteinExistence type="predicted"/>
<gene>
    <name evidence="2" type="ORF">PMAYCL1PPCAC_24581</name>
</gene>
<organism evidence="2 3">
    <name type="scientific">Pristionchus mayeri</name>
    <dbReference type="NCBI Taxonomy" id="1317129"/>
    <lineage>
        <taxon>Eukaryota</taxon>
        <taxon>Metazoa</taxon>
        <taxon>Ecdysozoa</taxon>
        <taxon>Nematoda</taxon>
        <taxon>Chromadorea</taxon>
        <taxon>Rhabditida</taxon>
        <taxon>Rhabditina</taxon>
        <taxon>Diplogasteromorpha</taxon>
        <taxon>Diplogasteroidea</taxon>
        <taxon>Neodiplogasteridae</taxon>
        <taxon>Pristionchus</taxon>
    </lineage>
</organism>
<keyword evidence="3" id="KW-1185">Reference proteome</keyword>
<dbReference type="EMBL" id="BTRK01000005">
    <property type="protein sequence ID" value="GMR54386.1"/>
    <property type="molecule type" value="Genomic_DNA"/>
</dbReference>
<protein>
    <submittedName>
        <fullName evidence="2">Uncharacterized protein</fullName>
    </submittedName>
</protein>
<comment type="caution">
    <text evidence="2">The sequence shown here is derived from an EMBL/GenBank/DDBJ whole genome shotgun (WGS) entry which is preliminary data.</text>
</comment>